<evidence type="ECO:0000313" key="1">
    <source>
        <dbReference type="EMBL" id="EAK0451764.1"/>
    </source>
</evidence>
<reference evidence="1 2" key="1">
    <citation type="submission" date="2018-05" db="EMBL/GenBank/DDBJ databases">
        <authorList>
            <consortium name="PulseNet: The National Subtyping Network for Foodborne Disease Surveillance"/>
            <person name="Tarr C.L."/>
            <person name="Trees E."/>
            <person name="Katz L.S."/>
            <person name="Carleton-Romer H.A."/>
            <person name="Stroika S."/>
            <person name="Kucerova Z."/>
            <person name="Roache K.F."/>
            <person name="Sabol A.L."/>
            <person name="Besser J."/>
            <person name="Gerner-Smidt P."/>
        </authorList>
    </citation>
    <scope>NUCLEOTIDE SEQUENCE [LARGE SCALE GENOMIC DNA]</scope>
    <source>
        <strain evidence="1 2">20110455</strain>
    </source>
</reference>
<evidence type="ECO:0000313" key="2">
    <source>
        <dbReference type="Proteomes" id="UP000405656"/>
    </source>
</evidence>
<comment type="caution">
    <text evidence="1">The sequence shown here is derived from an EMBL/GenBank/DDBJ whole genome shotgun (WGS) entry which is preliminary data.</text>
</comment>
<dbReference type="EMBL" id="AACCWZ010000012">
    <property type="protein sequence ID" value="EAK0451764.1"/>
    <property type="molecule type" value="Genomic_DNA"/>
</dbReference>
<dbReference type="Proteomes" id="UP000405656">
    <property type="component" value="Unassembled WGS sequence"/>
</dbReference>
<organism evidence="1 2">
    <name type="scientific">Campylobacter lari</name>
    <dbReference type="NCBI Taxonomy" id="201"/>
    <lineage>
        <taxon>Bacteria</taxon>
        <taxon>Pseudomonadati</taxon>
        <taxon>Campylobacterota</taxon>
        <taxon>Epsilonproteobacteria</taxon>
        <taxon>Campylobacterales</taxon>
        <taxon>Campylobacteraceae</taxon>
        <taxon>Campylobacter</taxon>
    </lineage>
</organism>
<dbReference type="RefSeq" id="WP_012662264.1">
    <property type="nucleotide sequence ID" value="NZ_CP177186.1"/>
</dbReference>
<gene>
    <name evidence="1" type="ORF">YZ36_07250</name>
</gene>
<dbReference type="AlphaFoldDB" id="A0A5L8JUD1"/>
<protein>
    <recommendedName>
        <fullName evidence="3">Lipoprotein</fullName>
    </recommendedName>
</protein>
<dbReference type="PROSITE" id="PS51257">
    <property type="entry name" value="PROKAR_LIPOPROTEIN"/>
    <property type="match status" value="1"/>
</dbReference>
<accession>A0A5L8JUD1</accession>
<name>A0A5L8JUD1_CAMLA</name>
<proteinExistence type="predicted"/>
<sequence>MKHKVILFAFCAIFFSACSIKNNTNYNYLFDDKSGWVAVNDIKDQEKFLKMEIVPVFEKKEEKETSIKSFENIKKKKRIILNYPSMSYVILKKAVNDSNSYHEDKMVEAGEFDYSITYHTEQGDVFVKVLKQNLFFKEKDVQIIETEVLENKF</sequence>
<evidence type="ECO:0008006" key="3">
    <source>
        <dbReference type="Google" id="ProtNLM"/>
    </source>
</evidence>